<sequence length="151" mass="16138">MKNLITIIMGLALTACGGGGGGGGDKSNDSATPPPAQTTVIVEEPSMQNLDVPDGFDYDPRLESSLAVDISGYSLQRAHLSIYKEYREDASGTYQAKYSSNIASAALTSGKAKLDFSTSDSQDNLLVEIWFYDGSEPLQKVVSTGNTTWRM</sequence>
<dbReference type="Proteomes" id="UP000237665">
    <property type="component" value="Chromosome 2"/>
</dbReference>
<dbReference type="Proteomes" id="UP000596337">
    <property type="component" value="Chromosome 2"/>
</dbReference>
<reference evidence="1" key="2">
    <citation type="submission" date="2017-12" db="EMBL/GenBank/DDBJ databases">
        <title>FDA dAtabase for Regulatory Grade micrObial Sequences (FDA-ARGOS): Supporting development and validation of Infectious Disease Dx tests.</title>
        <authorList>
            <person name="Hoffmann M."/>
            <person name="Allard M."/>
            <person name="Evans P."/>
            <person name="Brown E."/>
            <person name="Tallon L."/>
            <person name="Sadzewicz L."/>
            <person name="Sengamalay N."/>
            <person name="Ott S."/>
            <person name="Godinez A."/>
            <person name="Nagaraj S."/>
            <person name="Vavikolanu K."/>
            <person name="Aluvathingal J."/>
            <person name="Nadendla S."/>
            <person name="Sichtig H."/>
        </authorList>
    </citation>
    <scope>NUCLEOTIDE SEQUENCE</scope>
    <source>
        <strain evidence="1">LMG 3418</strain>
    </source>
</reference>
<dbReference type="AlphaFoldDB" id="A0A2L2KC67"/>
<keyword evidence="3" id="KW-1185">Reference proteome</keyword>
<evidence type="ECO:0000313" key="1">
    <source>
        <dbReference type="EMBL" id="AVH29645.1"/>
    </source>
</evidence>
<dbReference type="RefSeq" id="WP_047008137.1">
    <property type="nucleotide sequence ID" value="NZ_CANMIY010000004.1"/>
</dbReference>
<gene>
    <name evidence="1" type="ORF">AL468_21175</name>
    <name evidence="2" type="ORF">JOS67_23675</name>
</gene>
<protein>
    <recommendedName>
        <fullName evidence="5">Lipoprotein</fullName>
    </recommendedName>
</protein>
<evidence type="ECO:0008006" key="5">
    <source>
        <dbReference type="Google" id="ProtNLM"/>
    </source>
</evidence>
<organism evidence="2 4">
    <name type="scientific">Vibrio diabolicus</name>
    <dbReference type="NCBI Taxonomy" id="50719"/>
    <lineage>
        <taxon>Bacteria</taxon>
        <taxon>Pseudomonadati</taxon>
        <taxon>Pseudomonadota</taxon>
        <taxon>Gammaproteobacteria</taxon>
        <taxon>Vibrionales</taxon>
        <taxon>Vibrionaceae</taxon>
        <taxon>Vibrio</taxon>
        <taxon>Vibrio diabolicus subgroup</taxon>
    </lineage>
</organism>
<proteinExistence type="predicted"/>
<dbReference type="PROSITE" id="PS51257">
    <property type="entry name" value="PROKAR_LIPOPROTEIN"/>
    <property type="match status" value="1"/>
</dbReference>
<evidence type="ECO:0000313" key="3">
    <source>
        <dbReference type="Proteomes" id="UP000237665"/>
    </source>
</evidence>
<dbReference type="EMBL" id="CP069197">
    <property type="protein sequence ID" value="QRG85132.1"/>
    <property type="molecule type" value="Genomic_DNA"/>
</dbReference>
<dbReference type="GeneID" id="57842681"/>
<evidence type="ECO:0000313" key="4">
    <source>
        <dbReference type="Proteomes" id="UP000596337"/>
    </source>
</evidence>
<name>A0A2L2KC67_9VIBR</name>
<evidence type="ECO:0000313" key="2">
    <source>
        <dbReference type="EMBL" id="QRG85132.1"/>
    </source>
</evidence>
<reference evidence="2 4" key="3">
    <citation type="submission" date="2021-01" db="EMBL/GenBank/DDBJ databases">
        <title>Characterization of a novel blaVMB-2- harboring plasmid in Vibrio diabolicus.</title>
        <authorList>
            <person name="Liu M."/>
        </authorList>
    </citation>
    <scope>NUCLEOTIDE SEQUENCE [LARGE SCALE GENOMIC DNA]</scope>
    <source>
        <strain evidence="2 4">SLV18</strain>
    </source>
</reference>
<accession>A0A2L2KC67</accession>
<reference evidence="3" key="1">
    <citation type="submission" date="2017-12" db="EMBL/GenBank/DDBJ databases">
        <title>FDA dAtabase for Regulatory Grade micrObial Sequences (FDA-ARGOS): Supporting development and validation of Infectious Disease Dx tests.</title>
        <authorList>
            <person name="Hoffmann M."/>
            <person name="Allard M."/>
            <person name="Evans P."/>
            <person name="Brown E."/>
            <person name="Tallon L.J."/>
            <person name="Sadzewicz L."/>
            <person name="Sengamalay N."/>
            <person name="Ott S."/>
            <person name="Godinez A."/>
            <person name="Nagaraj S."/>
            <person name="Vavikolanu K."/>
            <person name="Aluvathingal J."/>
            <person name="Nadendla S."/>
            <person name="Hobson J."/>
            <person name="Sichtig H."/>
        </authorList>
    </citation>
    <scope>NUCLEOTIDE SEQUENCE [LARGE SCALE GENOMIC DNA]</scope>
    <source>
        <strain evidence="3">LMG 3418</strain>
    </source>
</reference>
<dbReference type="EMBL" id="CP014133">
    <property type="protein sequence ID" value="AVH29645.1"/>
    <property type="molecule type" value="Genomic_DNA"/>
</dbReference>